<dbReference type="RefSeq" id="WP_111345506.1">
    <property type="nucleotide sequence ID" value="NZ_QHHQ01000002.1"/>
</dbReference>
<keyword evidence="4" id="KW-1185">Reference proteome</keyword>
<feature type="chain" id="PRO_5032636617" evidence="2">
    <location>
        <begin position="22"/>
        <end position="137"/>
    </location>
</feature>
<feature type="region of interest" description="Disordered" evidence="1">
    <location>
        <begin position="23"/>
        <end position="137"/>
    </location>
</feature>
<evidence type="ECO:0000256" key="2">
    <source>
        <dbReference type="SAM" id="SignalP"/>
    </source>
</evidence>
<dbReference type="AlphaFoldDB" id="A0A8B2NXQ2"/>
<protein>
    <submittedName>
        <fullName evidence="3">Uncharacterized protein</fullName>
    </submittedName>
</protein>
<sequence>MFRTLTMSSAIVVLALTGASAQTNTTVKDASEATNEMTGHNTDRVSPNRAVDGTRGAAQTQALDAQGAPTVPDPNRTTTSEGENTRVDPNVAADPNQPVRPGMNEPSGNLDAMGSPTTEDETASTTGEGDLNRVKPN</sequence>
<evidence type="ECO:0000313" key="3">
    <source>
        <dbReference type="EMBL" id="RAI02142.1"/>
    </source>
</evidence>
<keyword evidence="2" id="KW-0732">Signal</keyword>
<dbReference type="EMBL" id="QHHQ01000002">
    <property type="protein sequence ID" value="RAI02142.1"/>
    <property type="molecule type" value="Genomic_DNA"/>
</dbReference>
<dbReference type="Proteomes" id="UP000249590">
    <property type="component" value="Unassembled WGS sequence"/>
</dbReference>
<reference evidence="3 4" key="1">
    <citation type="submission" date="2018-05" db="EMBL/GenBank/DDBJ databases">
        <title>Acuticoccus sediminis sp. nov., isolated from deep-sea sediment of Indian Ocean.</title>
        <authorList>
            <person name="Liu X."/>
            <person name="Lai Q."/>
            <person name="Du Y."/>
            <person name="Sun F."/>
            <person name="Zhang X."/>
            <person name="Wang S."/>
            <person name="Shao Z."/>
        </authorList>
    </citation>
    <scope>NUCLEOTIDE SEQUENCE [LARGE SCALE GENOMIC DNA]</scope>
    <source>
        <strain evidence="3 4">PTG4-2</strain>
    </source>
</reference>
<feature type="compositionally biased region" description="Polar residues" evidence="1">
    <location>
        <begin position="23"/>
        <end position="40"/>
    </location>
</feature>
<accession>A0A8B2NXQ2</accession>
<feature type="signal peptide" evidence="2">
    <location>
        <begin position="1"/>
        <end position="21"/>
    </location>
</feature>
<name>A0A8B2NXQ2_9HYPH</name>
<organism evidence="3 4">
    <name type="scientific">Acuticoccus sediminis</name>
    <dbReference type="NCBI Taxonomy" id="2184697"/>
    <lineage>
        <taxon>Bacteria</taxon>
        <taxon>Pseudomonadati</taxon>
        <taxon>Pseudomonadota</taxon>
        <taxon>Alphaproteobacteria</taxon>
        <taxon>Hyphomicrobiales</taxon>
        <taxon>Amorphaceae</taxon>
        <taxon>Acuticoccus</taxon>
    </lineage>
</organism>
<proteinExistence type="predicted"/>
<gene>
    <name evidence="3" type="ORF">DLJ53_12295</name>
</gene>
<evidence type="ECO:0000256" key="1">
    <source>
        <dbReference type="SAM" id="MobiDB-lite"/>
    </source>
</evidence>
<comment type="caution">
    <text evidence="3">The sequence shown here is derived from an EMBL/GenBank/DDBJ whole genome shotgun (WGS) entry which is preliminary data.</text>
</comment>
<evidence type="ECO:0000313" key="4">
    <source>
        <dbReference type="Proteomes" id="UP000249590"/>
    </source>
</evidence>